<sequence length="126" mass="14635">MLTFIRHPESQLKRYHFKPQLKECHEFTVLGAELRERQKRTLVIKGELARVKAKLRKSRVGFGFLKIFQKPLGGHARPAKRHTLQTQVLGFLHEPPGGRGLSVRRHEHNYAIFDCFDIFGVPGIWP</sequence>
<dbReference type="EMBL" id="CP039352">
    <property type="protein sequence ID" value="QCE03874.1"/>
    <property type="molecule type" value="Genomic_DNA"/>
</dbReference>
<organism evidence="1 2">
    <name type="scientific">Vigna unguiculata</name>
    <name type="common">Cowpea</name>
    <dbReference type="NCBI Taxonomy" id="3917"/>
    <lineage>
        <taxon>Eukaryota</taxon>
        <taxon>Viridiplantae</taxon>
        <taxon>Streptophyta</taxon>
        <taxon>Embryophyta</taxon>
        <taxon>Tracheophyta</taxon>
        <taxon>Spermatophyta</taxon>
        <taxon>Magnoliopsida</taxon>
        <taxon>eudicotyledons</taxon>
        <taxon>Gunneridae</taxon>
        <taxon>Pentapetalae</taxon>
        <taxon>rosids</taxon>
        <taxon>fabids</taxon>
        <taxon>Fabales</taxon>
        <taxon>Fabaceae</taxon>
        <taxon>Papilionoideae</taxon>
        <taxon>50 kb inversion clade</taxon>
        <taxon>NPAAA clade</taxon>
        <taxon>indigoferoid/millettioid clade</taxon>
        <taxon>Phaseoleae</taxon>
        <taxon>Vigna</taxon>
    </lineage>
</organism>
<keyword evidence="2" id="KW-1185">Reference proteome</keyword>
<evidence type="ECO:0000313" key="2">
    <source>
        <dbReference type="Proteomes" id="UP000501690"/>
    </source>
</evidence>
<dbReference type="Proteomes" id="UP000501690">
    <property type="component" value="Linkage Group LG8"/>
</dbReference>
<name>A0A4D6MSW8_VIGUN</name>
<dbReference type="AlphaFoldDB" id="A0A4D6MSW8"/>
<gene>
    <name evidence="1" type="ORF">DEO72_LG8g1903</name>
</gene>
<evidence type="ECO:0000313" key="1">
    <source>
        <dbReference type="EMBL" id="QCE03874.1"/>
    </source>
</evidence>
<proteinExistence type="predicted"/>
<reference evidence="1 2" key="1">
    <citation type="submission" date="2019-04" db="EMBL/GenBank/DDBJ databases">
        <title>An improved genome assembly and genetic linkage map for asparagus bean, Vigna unguiculata ssp. sesquipedialis.</title>
        <authorList>
            <person name="Xia Q."/>
            <person name="Zhang R."/>
            <person name="Dong Y."/>
        </authorList>
    </citation>
    <scope>NUCLEOTIDE SEQUENCE [LARGE SCALE GENOMIC DNA]</scope>
    <source>
        <tissue evidence="1">Leaf</tissue>
    </source>
</reference>
<accession>A0A4D6MSW8</accession>
<protein>
    <submittedName>
        <fullName evidence="1">Uncharacterized protein</fullName>
    </submittedName>
</protein>